<dbReference type="InterPro" id="IPR029061">
    <property type="entry name" value="THDP-binding"/>
</dbReference>
<organism evidence="15 16">
    <name type="scientific">Pseudodesulfovibrio methanolicus</name>
    <dbReference type="NCBI Taxonomy" id="3126690"/>
    <lineage>
        <taxon>Bacteria</taxon>
        <taxon>Pseudomonadati</taxon>
        <taxon>Thermodesulfobacteriota</taxon>
        <taxon>Desulfovibrionia</taxon>
        <taxon>Desulfovibrionales</taxon>
        <taxon>Desulfovibrionaceae</taxon>
    </lineage>
</organism>
<dbReference type="InterPro" id="IPR029035">
    <property type="entry name" value="DHS-like_NAD/FAD-binding_dom"/>
</dbReference>
<dbReference type="InterPro" id="IPR012001">
    <property type="entry name" value="Thiamin_PyroP_enz_TPP-bd_dom"/>
</dbReference>
<keyword evidence="6 11" id="KW-0808">Transferase</keyword>
<evidence type="ECO:0000256" key="8">
    <source>
        <dbReference type="ARBA" id="ARBA00022842"/>
    </source>
</evidence>
<evidence type="ECO:0000259" key="13">
    <source>
        <dbReference type="Pfam" id="PF02775"/>
    </source>
</evidence>
<evidence type="ECO:0000256" key="4">
    <source>
        <dbReference type="ARBA" id="ARBA00013145"/>
    </source>
</evidence>
<dbReference type="InterPro" id="IPR012846">
    <property type="entry name" value="Acetolactate_synth_lsu"/>
</dbReference>
<dbReference type="EC" id="2.2.1.6" evidence="4 11"/>
<proteinExistence type="inferred from homology"/>
<dbReference type="NCBIfam" id="NF006016">
    <property type="entry name" value="PRK08155.1"/>
    <property type="match status" value="1"/>
</dbReference>
<evidence type="ECO:0000256" key="7">
    <source>
        <dbReference type="ARBA" id="ARBA00022723"/>
    </source>
</evidence>
<accession>A0ABZ2ISJ6</accession>
<keyword evidence="7 11" id="KW-0479">Metal-binding</keyword>
<evidence type="ECO:0000256" key="11">
    <source>
        <dbReference type="RuleBase" id="RU003591"/>
    </source>
</evidence>
<evidence type="ECO:0000256" key="2">
    <source>
        <dbReference type="ARBA" id="ARBA00005025"/>
    </source>
</evidence>
<dbReference type="InterPro" id="IPR039368">
    <property type="entry name" value="AHAS_TPP"/>
</dbReference>
<dbReference type="Gene3D" id="3.40.50.970">
    <property type="match status" value="2"/>
</dbReference>
<keyword evidence="5 11" id="KW-0028">Amino-acid biosynthesis</keyword>
<dbReference type="Pfam" id="PF00205">
    <property type="entry name" value="TPP_enzyme_M"/>
    <property type="match status" value="1"/>
</dbReference>
<dbReference type="CDD" id="cd02015">
    <property type="entry name" value="TPP_AHAS"/>
    <property type="match status" value="1"/>
</dbReference>
<sequence>MKMSGAEITIKLLERQGVRTIAGIPGGANLPLYDALGQSGNIKHILTRHEQGAGFIAQGMARVTGKPAVFFATSGPGATNTLTAIADAKLDSIPIICITGQVPLSMIGTDAFQEVDTYGLSVPITKHNFLVRSAEDLLKVIPDAFRIAASGRPGPVVIDVPKDVQMAMVEFDQWPEPGVPDATPELFHGEIEHAASMINRAEKPILYLGGGVIQSDSASQALAVAEKGAIPSVMTLMGLGTIPTGHPLNLGMLGMHAARYTNLALEECDLLIAVGVRFDDRATGKVSEFCPNAKIIHMDIDPSELDKIKTAHASVRGDVADVLKALLPHIERQSRTEWNSRIEALKAAHPMIVPGADDPTSPYGVILKAAELVGDQAIVCTDVGQHQMRTAQVYPFTQPRHWLTSGGLGTMGFGMPAALGAALAAPDKPVICFSGDGSIMMNIQDLATAMEYDIPVKIILTNNNALGLVRQQQDLFYGKRYVASDYCKCVDFMKIADGFGIRTFDLGNCEDPEGTLAQALAEPGPALIHVPISPDEPVYPMVAPGAANSQMIGGENHV</sequence>
<evidence type="ECO:0000259" key="12">
    <source>
        <dbReference type="Pfam" id="PF00205"/>
    </source>
</evidence>
<dbReference type="Gene3D" id="3.40.50.1220">
    <property type="entry name" value="TPP-binding domain"/>
    <property type="match status" value="1"/>
</dbReference>
<name>A0ABZ2ISJ6_9BACT</name>
<dbReference type="InterPro" id="IPR045229">
    <property type="entry name" value="TPP_enz"/>
</dbReference>
<dbReference type="SUPFAM" id="SSF52467">
    <property type="entry name" value="DHS-like NAD/FAD-binding domain"/>
    <property type="match status" value="1"/>
</dbReference>
<evidence type="ECO:0000256" key="5">
    <source>
        <dbReference type="ARBA" id="ARBA00022605"/>
    </source>
</evidence>
<comment type="cofactor">
    <cofactor evidence="11">
        <name>Mg(2+)</name>
        <dbReference type="ChEBI" id="CHEBI:18420"/>
    </cofactor>
    <text evidence="11">Binds 1 Mg(2+) ion per subunit.</text>
</comment>
<dbReference type="InterPro" id="IPR012000">
    <property type="entry name" value="Thiamin_PyroP_enz_cen_dom"/>
</dbReference>
<evidence type="ECO:0000256" key="1">
    <source>
        <dbReference type="ARBA" id="ARBA00004974"/>
    </source>
</evidence>
<evidence type="ECO:0000313" key="16">
    <source>
        <dbReference type="Proteomes" id="UP001385389"/>
    </source>
</evidence>
<keyword evidence="9 11" id="KW-0786">Thiamine pyrophosphate</keyword>
<dbReference type="Proteomes" id="UP001385389">
    <property type="component" value="Chromosome"/>
</dbReference>
<evidence type="ECO:0000313" key="15">
    <source>
        <dbReference type="EMBL" id="WWX21043.1"/>
    </source>
</evidence>
<dbReference type="Pfam" id="PF02776">
    <property type="entry name" value="TPP_enzyme_N"/>
    <property type="match status" value="1"/>
</dbReference>
<dbReference type="PROSITE" id="PS00187">
    <property type="entry name" value="TPP_ENZYMES"/>
    <property type="match status" value="1"/>
</dbReference>
<comment type="similarity">
    <text evidence="3 11">Belongs to the TPP enzyme family.</text>
</comment>
<evidence type="ECO:0000256" key="6">
    <source>
        <dbReference type="ARBA" id="ARBA00022679"/>
    </source>
</evidence>
<gene>
    <name evidence="15" type="primary">ilvB</name>
    <name evidence="15" type="ORF">V8V93_11345</name>
</gene>
<keyword evidence="16" id="KW-1185">Reference proteome</keyword>
<dbReference type="PANTHER" id="PTHR18968:SF170">
    <property type="entry name" value="ACETOLACTATE SYNTHASE ISOZYME 1 LARGE SUBUNIT"/>
    <property type="match status" value="1"/>
</dbReference>
<dbReference type="NCBIfam" id="TIGR00118">
    <property type="entry name" value="acolac_lg"/>
    <property type="match status" value="1"/>
</dbReference>
<keyword evidence="8 11" id="KW-0460">Magnesium</keyword>
<reference evidence="15 16" key="1">
    <citation type="submission" date="2024-03" db="EMBL/GenBank/DDBJ databases">
        <title>Phenotype and Genome Characterization of a Sulfate-Reducing Bacterium Pseudodesulfovibrio sp. strain 5S69, isolated from Petroleum Reservoir in Tatarstan (Russia).</title>
        <authorList>
            <person name="Bidzhieva S.K."/>
            <person name="Kadnikov V."/>
            <person name="Tourova T.P."/>
            <person name="Samigullina S.R."/>
            <person name="Sokolova D.S."/>
            <person name="Poltaraus A.B."/>
            <person name="Avtukh A.N."/>
            <person name="Tereshina V.M."/>
            <person name="Mardanov A.V."/>
            <person name="Nazina T.N."/>
        </authorList>
    </citation>
    <scope>NUCLEOTIDE SEQUENCE [LARGE SCALE GENOMIC DNA]</scope>
    <source>
        <strain evidence="15 16">5S69</strain>
    </source>
</reference>
<keyword evidence="10 11" id="KW-0100">Branched-chain amino acid biosynthesis</keyword>
<dbReference type="Pfam" id="PF02775">
    <property type="entry name" value="TPP_enzyme_C"/>
    <property type="match status" value="1"/>
</dbReference>
<protein>
    <recommendedName>
        <fullName evidence="4 11">Acetolactate synthase</fullName>
        <ecNumber evidence="4 11">2.2.1.6</ecNumber>
    </recommendedName>
</protein>
<evidence type="ECO:0000256" key="9">
    <source>
        <dbReference type="ARBA" id="ARBA00023052"/>
    </source>
</evidence>
<dbReference type="SUPFAM" id="SSF52518">
    <property type="entry name" value="Thiamin diphosphate-binding fold (THDP-binding)"/>
    <property type="match status" value="2"/>
</dbReference>
<feature type="domain" description="Thiamine pyrophosphate enzyme TPP-binding" evidence="13">
    <location>
        <begin position="382"/>
        <end position="530"/>
    </location>
</feature>
<dbReference type="PANTHER" id="PTHR18968">
    <property type="entry name" value="THIAMINE PYROPHOSPHATE ENZYMES"/>
    <property type="match status" value="1"/>
</dbReference>
<evidence type="ECO:0000256" key="3">
    <source>
        <dbReference type="ARBA" id="ARBA00007812"/>
    </source>
</evidence>
<comment type="catalytic activity">
    <reaction evidence="11">
        <text>2 pyruvate + H(+) = (2S)-2-acetolactate + CO2</text>
        <dbReference type="Rhea" id="RHEA:25249"/>
        <dbReference type="ChEBI" id="CHEBI:15361"/>
        <dbReference type="ChEBI" id="CHEBI:15378"/>
        <dbReference type="ChEBI" id="CHEBI:16526"/>
        <dbReference type="ChEBI" id="CHEBI:58476"/>
        <dbReference type="EC" id="2.2.1.6"/>
    </reaction>
</comment>
<dbReference type="EMBL" id="CP146609">
    <property type="protein sequence ID" value="WWX21043.1"/>
    <property type="molecule type" value="Genomic_DNA"/>
</dbReference>
<evidence type="ECO:0000259" key="14">
    <source>
        <dbReference type="Pfam" id="PF02776"/>
    </source>
</evidence>
<dbReference type="RefSeq" id="WP_338666784.1">
    <property type="nucleotide sequence ID" value="NZ_CP146609.1"/>
</dbReference>
<comment type="pathway">
    <text evidence="2 11">Amino-acid biosynthesis; L-valine biosynthesis; L-valine from pyruvate: step 1/4.</text>
</comment>
<dbReference type="InterPro" id="IPR000399">
    <property type="entry name" value="TPP-bd_CS"/>
</dbReference>
<feature type="domain" description="Thiamine pyrophosphate enzyme central" evidence="12">
    <location>
        <begin position="191"/>
        <end position="326"/>
    </location>
</feature>
<dbReference type="CDD" id="cd07035">
    <property type="entry name" value="TPP_PYR_POX_like"/>
    <property type="match status" value="1"/>
</dbReference>
<evidence type="ECO:0000256" key="10">
    <source>
        <dbReference type="ARBA" id="ARBA00023304"/>
    </source>
</evidence>
<comment type="cofactor">
    <cofactor evidence="11">
        <name>thiamine diphosphate</name>
        <dbReference type="ChEBI" id="CHEBI:58937"/>
    </cofactor>
    <text evidence="11">Binds 1 thiamine pyrophosphate per subunit.</text>
</comment>
<comment type="pathway">
    <text evidence="1 11">Amino-acid biosynthesis; L-isoleucine biosynthesis; L-isoleucine from 2-oxobutanoate: step 1/4.</text>
</comment>
<feature type="domain" description="Thiamine pyrophosphate enzyme N-terminal TPP-binding" evidence="14">
    <location>
        <begin position="3"/>
        <end position="118"/>
    </location>
</feature>
<dbReference type="InterPro" id="IPR011766">
    <property type="entry name" value="TPP_enzyme_TPP-bd"/>
</dbReference>